<protein>
    <recommendedName>
        <fullName evidence="3">DDE-1 domain-containing protein</fullName>
    </recommendedName>
</protein>
<sequence length="152" mass="17599">MKDIPLTHIINYDETNLMDNPGRRKMIFKPAVRYPERIMNSSKTSSLMLLGSAAGTVLTLYVVYRAENLWSTWTEGGPDKYRYNQSKSGWFDHVCFDDWFRTEALPYCSRLEGKKVLSGDNLSSHFNHDILKECESHGIVNNVVQSFHNFRT</sequence>
<name>A0AAE0YBI7_9GAST</name>
<comment type="caution">
    <text evidence="1">The sequence shown here is derived from an EMBL/GenBank/DDBJ whole genome shotgun (WGS) entry which is preliminary data.</text>
</comment>
<reference evidence="1" key="1">
    <citation type="journal article" date="2023" name="G3 (Bethesda)">
        <title>A reference genome for the long-term kleptoplast-retaining sea slug Elysia crispata morphotype clarki.</title>
        <authorList>
            <person name="Eastman K.E."/>
            <person name="Pendleton A.L."/>
            <person name="Shaikh M.A."/>
            <person name="Suttiyut T."/>
            <person name="Ogas R."/>
            <person name="Tomko P."/>
            <person name="Gavelis G."/>
            <person name="Widhalm J.R."/>
            <person name="Wisecaver J.H."/>
        </authorList>
    </citation>
    <scope>NUCLEOTIDE SEQUENCE</scope>
    <source>
        <strain evidence="1">ECLA1</strain>
    </source>
</reference>
<accession>A0AAE0YBI7</accession>
<dbReference type="EMBL" id="JAWDGP010006539">
    <property type="protein sequence ID" value="KAK3739339.1"/>
    <property type="molecule type" value="Genomic_DNA"/>
</dbReference>
<dbReference type="Proteomes" id="UP001283361">
    <property type="component" value="Unassembled WGS sequence"/>
</dbReference>
<gene>
    <name evidence="1" type="ORF">RRG08_041660</name>
</gene>
<keyword evidence="2" id="KW-1185">Reference proteome</keyword>
<evidence type="ECO:0000313" key="2">
    <source>
        <dbReference type="Proteomes" id="UP001283361"/>
    </source>
</evidence>
<evidence type="ECO:0000313" key="1">
    <source>
        <dbReference type="EMBL" id="KAK3739339.1"/>
    </source>
</evidence>
<dbReference type="AlphaFoldDB" id="A0AAE0YBI7"/>
<organism evidence="1 2">
    <name type="scientific">Elysia crispata</name>
    <name type="common">lettuce slug</name>
    <dbReference type="NCBI Taxonomy" id="231223"/>
    <lineage>
        <taxon>Eukaryota</taxon>
        <taxon>Metazoa</taxon>
        <taxon>Spiralia</taxon>
        <taxon>Lophotrochozoa</taxon>
        <taxon>Mollusca</taxon>
        <taxon>Gastropoda</taxon>
        <taxon>Heterobranchia</taxon>
        <taxon>Euthyneura</taxon>
        <taxon>Panpulmonata</taxon>
        <taxon>Sacoglossa</taxon>
        <taxon>Placobranchoidea</taxon>
        <taxon>Plakobranchidae</taxon>
        <taxon>Elysia</taxon>
    </lineage>
</organism>
<evidence type="ECO:0008006" key="3">
    <source>
        <dbReference type="Google" id="ProtNLM"/>
    </source>
</evidence>
<proteinExistence type="predicted"/>